<evidence type="ECO:0000313" key="3">
    <source>
        <dbReference type="Proteomes" id="UP000499080"/>
    </source>
</evidence>
<reference evidence="2 3" key="1">
    <citation type="journal article" date="2019" name="Sci. Rep.">
        <title>Orb-weaving spider Araneus ventricosus genome elucidates the spidroin gene catalogue.</title>
        <authorList>
            <person name="Kono N."/>
            <person name="Nakamura H."/>
            <person name="Ohtoshi R."/>
            <person name="Moran D.A.P."/>
            <person name="Shinohara A."/>
            <person name="Yoshida Y."/>
            <person name="Fujiwara M."/>
            <person name="Mori M."/>
            <person name="Tomita M."/>
            <person name="Arakawa K."/>
        </authorList>
    </citation>
    <scope>NUCLEOTIDE SEQUENCE [LARGE SCALE GENOMIC DNA]</scope>
</reference>
<protein>
    <submittedName>
        <fullName evidence="2">Uncharacterized protein</fullName>
    </submittedName>
</protein>
<evidence type="ECO:0000313" key="2">
    <source>
        <dbReference type="EMBL" id="GBO39208.1"/>
    </source>
</evidence>
<accession>A0A4Y2WR69</accession>
<gene>
    <name evidence="2" type="ORF">AVEN_251340_1</name>
</gene>
<keyword evidence="1" id="KW-0472">Membrane</keyword>
<proteinExistence type="predicted"/>
<organism evidence="2 3">
    <name type="scientific">Araneus ventricosus</name>
    <name type="common">Orbweaver spider</name>
    <name type="synonym">Epeira ventricosa</name>
    <dbReference type="NCBI Taxonomy" id="182803"/>
    <lineage>
        <taxon>Eukaryota</taxon>
        <taxon>Metazoa</taxon>
        <taxon>Ecdysozoa</taxon>
        <taxon>Arthropoda</taxon>
        <taxon>Chelicerata</taxon>
        <taxon>Arachnida</taxon>
        <taxon>Araneae</taxon>
        <taxon>Araneomorphae</taxon>
        <taxon>Entelegynae</taxon>
        <taxon>Araneoidea</taxon>
        <taxon>Araneidae</taxon>
        <taxon>Araneus</taxon>
    </lineage>
</organism>
<evidence type="ECO:0000256" key="1">
    <source>
        <dbReference type="SAM" id="Phobius"/>
    </source>
</evidence>
<keyword evidence="3" id="KW-1185">Reference proteome</keyword>
<dbReference type="OrthoDB" id="6465712at2759"/>
<dbReference type="Proteomes" id="UP000499080">
    <property type="component" value="Unassembled WGS sequence"/>
</dbReference>
<keyword evidence="1" id="KW-1133">Transmembrane helix</keyword>
<dbReference type="AlphaFoldDB" id="A0A4Y2WR69"/>
<sequence length="279" mass="31939">MDHFLTIGLLVQRMLEMSPWQTAFEREQKILKAFPLGFDPQLFLLNHLFHVQFPAPEFVNIDEDFRRNETLRLLKIIFREFAGVYPLLVAIHSADSMDEYSWLLLRHLAEEGQFVLLFSLDDDFREPSVSASLLFLKAHTRVKIQDSSEDYYGSLICWFLGVKAVHKELLHYLKEKTNGNTKTLHEVLLSQNVTEFTSLVPFESLGEEIENKFFVSEFPLPTRQSIGTISGATNQSPNIAVLVYETLLGHLLSSPQSFISLFGVSGLFAILRVFGVFFS</sequence>
<dbReference type="EMBL" id="BGPR01064145">
    <property type="protein sequence ID" value="GBO39208.1"/>
    <property type="molecule type" value="Genomic_DNA"/>
</dbReference>
<keyword evidence="1" id="KW-0812">Transmembrane</keyword>
<comment type="caution">
    <text evidence="2">The sequence shown here is derived from an EMBL/GenBank/DDBJ whole genome shotgun (WGS) entry which is preliminary data.</text>
</comment>
<name>A0A4Y2WR69_ARAVE</name>
<feature type="transmembrane region" description="Helical" evidence="1">
    <location>
        <begin position="258"/>
        <end position="278"/>
    </location>
</feature>